<reference evidence="1" key="1">
    <citation type="submission" date="2021-01" db="EMBL/GenBank/DDBJ databases">
        <title>Whole genome shotgun sequence of Dactylosporangium siamense NBRC 106093.</title>
        <authorList>
            <person name="Komaki H."/>
            <person name="Tamura T."/>
        </authorList>
    </citation>
    <scope>NUCLEOTIDE SEQUENCE</scope>
    <source>
        <strain evidence="1">NBRC 106093</strain>
    </source>
</reference>
<comment type="caution">
    <text evidence="1">The sequence shown here is derived from an EMBL/GenBank/DDBJ whole genome shotgun (WGS) entry which is preliminary data.</text>
</comment>
<dbReference type="AlphaFoldDB" id="A0A919PTF9"/>
<dbReference type="EMBL" id="BONQ01000126">
    <property type="protein sequence ID" value="GIG49897.1"/>
    <property type="molecule type" value="Genomic_DNA"/>
</dbReference>
<keyword evidence="2" id="KW-1185">Reference proteome</keyword>
<accession>A0A919PTF9</accession>
<sequence>MLGTRDVCSLFDAGKLNAAVPDGDVKLSELSRHNDLGNAGTCEFSNRTESSADGDFAELRFEVYKAFDKNAAEAHEDAVGLLGNTCRLPPLTAPVQGPDEGPAQWCEWNEPNATSNINGHYSYAVRRDLMVVSVEYEYRGPVDVARVERARQDTRAAAESAFP</sequence>
<evidence type="ECO:0000313" key="2">
    <source>
        <dbReference type="Proteomes" id="UP000660611"/>
    </source>
</evidence>
<protein>
    <submittedName>
        <fullName evidence="1">Uncharacterized protein</fullName>
    </submittedName>
</protein>
<evidence type="ECO:0000313" key="1">
    <source>
        <dbReference type="EMBL" id="GIG49897.1"/>
    </source>
</evidence>
<gene>
    <name evidence="1" type="ORF">Dsi01nite_079380</name>
</gene>
<dbReference type="Proteomes" id="UP000660611">
    <property type="component" value="Unassembled WGS sequence"/>
</dbReference>
<name>A0A919PTF9_9ACTN</name>
<proteinExistence type="predicted"/>
<organism evidence="1 2">
    <name type="scientific">Dactylosporangium siamense</name>
    <dbReference type="NCBI Taxonomy" id="685454"/>
    <lineage>
        <taxon>Bacteria</taxon>
        <taxon>Bacillati</taxon>
        <taxon>Actinomycetota</taxon>
        <taxon>Actinomycetes</taxon>
        <taxon>Micromonosporales</taxon>
        <taxon>Micromonosporaceae</taxon>
        <taxon>Dactylosporangium</taxon>
    </lineage>
</organism>